<keyword evidence="1" id="KW-0812">Transmembrane</keyword>
<feature type="transmembrane region" description="Helical" evidence="1">
    <location>
        <begin position="41"/>
        <end position="62"/>
    </location>
</feature>
<dbReference type="Proteomes" id="UP000240572">
    <property type="component" value="Unassembled WGS sequence"/>
</dbReference>
<evidence type="ECO:0000313" key="2">
    <source>
        <dbReference type="EMBL" id="PSK94728.1"/>
    </source>
</evidence>
<dbReference type="SUPFAM" id="SSF51126">
    <property type="entry name" value="Pectin lyase-like"/>
    <property type="match status" value="2"/>
</dbReference>
<dbReference type="PANTHER" id="PTHR11319:SF35">
    <property type="entry name" value="OUTER MEMBRANE PROTEIN PMPC-RELATED"/>
    <property type="match status" value="1"/>
</dbReference>
<dbReference type="InterPro" id="IPR011050">
    <property type="entry name" value="Pectin_lyase_fold/virulence"/>
</dbReference>
<keyword evidence="3" id="KW-1185">Reference proteome</keyword>
<dbReference type="InterPro" id="IPR059226">
    <property type="entry name" value="Choice_anch_Q_dom"/>
</dbReference>
<accession>A0A2P8DBY1</accession>
<dbReference type="EMBL" id="PYGD01000001">
    <property type="protein sequence ID" value="PSK94728.1"/>
    <property type="molecule type" value="Genomic_DNA"/>
</dbReference>
<proteinExistence type="predicted"/>
<dbReference type="OrthoDB" id="8901262at2"/>
<sequence length="733" mass="77691">MFVLQPAMGNSPGSGSLPAFRDTAFFIYFRGLNQYTMFKRFFVFVMLLVCIIPGARATVIYVDSNQVAGIQNGLSWATAFRDFQAGIDAAVPGDSLFVAAGSYQPAAGASFIMKEGVKLFGGFTNTMPAFAGRNWQQYKVTLRGNNAGVIRNNGNGLTAAARLDGFYITGGKADAGAGMYNNDCSPSIVNCYFSGDTATGKGGGLYNRGASGPDIINCTFANNMATYGGAMYNDSFTMPNIVNTIVSANRAAFTAGISNIYATPVLTGCTFTGNVSTNWESMGAGVQNWYSPAVITNCTFNANKGQGLNPAMDNGSGGGAIANYRSNATISFCNFSNNEANYGGGIYNNLSVPQISNCNFTSNTAADGGGISSYYSSVYVAHCDFRSNYVYGSGGAGAQNMLGSSTFVNCLFARNSCGAGPGGGISDYVGRIKLVNCTIAFNWASYGAGMGGYGSDFSITNTIMYGNGSNSLTPAPAAGSVRYSMIHGMAADAVNHNLDGNINPLFINNMVNNFRLQATSPCIDAGTNDSIAGFPADLEGNTRILGGTVDMGAYENAGSPLALQLVSFNGTRVREQAHLLTWVTADERELSGFELQRSADGFGFLPLHTLPVKGYGAGRYNFEDQYPLPVNYYRLMLVHTDGSRTYSDVLKMDLARKMPASKVYPNPARESVTLVPGDRQLIGTRVVLLDIYGRSRGSWTLDGHSNTLPLAGLAPGIYVLQLENGELLKIVKE</sequence>
<keyword evidence="1" id="KW-1133">Transmembrane helix</keyword>
<dbReference type="InterPro" id="IPR012334">
    <property type="entry name" value="Pectin_lyas_fold"/>
</dbReference>
<dbReference type="PANTHER" id="PTHR11319">
    <property type="entry name" value="G PROTEIN-COUPLED RECEPTOR-RELATED"/>
    <property type="match status" value="1"/>
</dbReference>
<gene>
    <name evidence="2" type="ORF">B0I18_101888</name>
</gene>
<dbReference type="NCBIfam" id="NF041518">
    <property type="entry name" value="choice_anch_Q"/>
    <property type="match status" value="1"/>
</dbReference>
<keyword evidence="1" id="KW-0472">Membrane</keyword>
<dbReference type="InterPro" id="IPR026444">
    <property type="entry name" value="Secre_tail"/>
</dbReference>
<evidence type="ECO:0000256" key="1">
    <source>
        <dbReference type="SAM" id="Phobius"/>
    </source>
</evidence>
<evidence type="ECO:0000313" key="3">
    <source>
        <dbReference type="Proteomes" id="UP000240572"/>
    </source>
</evidence>
<reference evidence="2 3" key="1">
    <citation type="submission" date="2018-03" db="EMBL/GenBank/DDBJ databases">
        <title>Genomic Encyclopedia of Type Strains, Phase III (KMG-III): the genomes of soil and plant-associated and newly described type strains.</title>
        <authorList>
            <person name="Whitman W."/>
        </authorList>
    </citation>
    <scope>NUCLEOTIDE SEQUENCE [LARGE SCALE GENOMIC DNA]</scope>
    <source>
        <strain evidence="2 3">CGMCC 1.12700</strain>
    </source>
</reference>
<dbReference type="Gene3D" id="2.160.20.10">
    <property type="entry name" value="Single-stranded right-handed beta-helix, Pectin lyase-like"/>
    <property type="match status" value="1"/>
</dbReference>
<comment type="caution">
    <text evidence="2">The sequence shown here is derived from an EMBL/GenBank/DDBJ whole genome shotgun (WGS) entry which is preliminary data.</text>
</comment>
<name>A0A2P8DBY1_9BACT</name>
<dbReference type="NCBIfam" id="TIGR04183">
    <property type="entry name" value="Por_Secre_tail"/>
    <property type="match status" value="1"/>
</dbReference>
<dbReference type="AlphaFoldDB" id="A0A2P8DBY1"/>
<organism evidence="2 3">
    <name type="scientific">Taibaiella chishuiensis</name>
    <dbReference type="NCBI Taxonomy" id="1434707"/>
    <lineage>
        <taxon>Bacteria</taxon>
        <taxon>Pseudomonadati</taxon>
        <taxon>Bacteroidota</taxon>
        <taxon>Chitinophagia</taxon>
        <taxon>Chitinophagales</taxon>
        <taxon>Chitinophagaceae</taxon>
        <taxon>Taibaiella</taxon>
    </lineage>
</organism>
<protein>
    <submittedName>
        <fullName evidence="2">Putative secreted protein (Por secretion system target)</fullName>
    </submittedName>
</protein>